<gene>
    <name evidence="10" type="ORF">SK128_023984</name>
</gene>
<dbReference type="FunFam" id="3.30.160.60:FF:000100">
    <property type="entry name" value="Zinc finger 45-like"/>
    <property type="match status" value="1"/>
</dbReference>
<feature type="compositionally biased region" description="Polar residues" evidence="8">
    <location>
        <begin position="168"/>
        <end position="180"/>
    </location>
</feature>
<dbReference type="EMBL" id="JAXCGZ010015287">
    <property type="protein sequence ID" value="KAK7070614.1"/>
    <property type="molecule type" value="Genomic_DNA"/>
</dbReference>
<protein>
    <recommendedName>
        <fullName evidence="9">C2H2-type domain-containing protein</fullName>
    </recommendedName>
</protein>
<evidence type="ECO:0000256" key="5">
    <source>
        <dbReference type="ARBA" id="ARBA00022833"/>
    </source>
</evidence>
<dbReference type="InterPro" id="IPR036236">
    <property type="entry name" value="Znf_C2H2_sf"/>
</dbReference>
<dbReference type="InterPro" id="IPR013087">
    <property type="entry name" value="Znf_C2H2_type"/>
</dbReference>
<feature type="compositionally biased region" description="Pro residues" evidence="8">
    <location>
        <begin position="150"/>
        <end position="160"/>
    </location>
</feature>
<evidence type="ECO:0000256" key="1">
    <source>
        <dbReference type="ARBA" id="ARBA00004123"/>
    </source>
</evidence>
<name>A0AAN9A163_HALRR</name>
<proteinExistence type="predicted"/>
<feature type="compositionally biased region" description="Pro residues" evidence="8">
    <location>
        <begin position="93"/>
        <end position="104"/>
    </location>
</feature>
<dbReference type="SUPFAM" id="SSF57667">
    <property type="entry name" value="beta-beta-alpha zinc fingers"/>
    <property type="match status" value="2"/>
</dbReference>
<evidence type="ECO:0000256" key="3">
    <source>
        <dbReference type="ARBA" id="ARBA00022737"/>
    </source>
</evidence>
<evidence type="ECO:0000256" key="4">
    <source>
        <dbReference type="ARBA" id="ARBA00022771"/>
    </source>
</evidence>
<feature type="domain" description="C2H2-type" evidence="9">
    <location>
        <begin position="380"/>
        <end position="409"/>
    </location>
</feature>
<dbReference type="GO" id="GO:0000981">
    <property type="term" value="F:DNA-binding transcription factor activity, RNA polymerase II-specific"/>
    <property type="evidence" value="ECO:0007669"/>
    <property type="project" value="TreeGrafter"/>
</dbReference>
<feature type="domain" description="C2H2-type" evidence="9">
    <location>
        <begin position="440"/>
        <end position="467"/>
    </location>
</feature>
<keyword evidence="6" id="KW-0539">Nucleus</keyword>
<reference evidence="10 11" key="1">
    <citation type="submission" date="2023-11" db="EMBL/GenBank/DDBJ databases">
        <title>Halocaridina rubra genome assembly.</title>
        <authorList>
            <person name="Smith C."/>
        </authorList>
    </citation>
    <scope>NUCLEOTIDE SEQUENCE [LARGE SCALE GENOMIC DNA]</scope>
    <source>
        <strain evidence="10">EP-1</strain>
        <tissue evidence="10">Whole</tissue>
    </source>
</reference>
<dbReference type="FunFam" id="3.30.160.60:FF:000125">
    <property type="entry name" value="Putative zinc finger protein 143"/>
    <property type="match status" value="1"/>
</dbReference>
<dbReference type="PANTHER" id="PTHR23235">
    <property type="entry name" value="KRUEPPEL-LIKE TRANSCRIPTION FACTOR"/>
    <property type="match status" value="1"/>
</dbReference>
<dbReference type="PANTHER" id="PTHR23235:SF174">
    <property type="entry name" value="CABUT, ISOFORM A"/>
    <property type="match status" value="1"/>
</dbReference>
<feature type="region of interest" description="Disordered" evidence="8">
    <location>
        <begin position="39"/>
        <end position="64"/>
    </location>
</feature>
<keyword evidence="5" id="KW-0862">Zinc</keyword>
<dbReference type="GO" id="GO:0000978">
    <property type="term" value="F:RNA polymerase II cis-regulatory region sequence-specific DNA binding"/>
    <property type="evidence" value="ECO:0007669"/>
    <property type="project" value="TreeGrafter"/>
</dbReference>
<dbReference type="GO" id="GO:0005634">
    <property type="term" value="C:nucleus"/>
    <property type="evidence" value="ECO:0007669"/>
    <property type="project" value="UniProtKB-SubCell"/>
</dbReference>
<dbReference type="PROSITE" id="PS00028">
    <property type="entry name" value="ZINC_FINGER_C2H2_1"/>
    <property type="match status" value="3"/>
</dbReference>
<feature type="region of interest" description="Disordered" evidence="8">
    <location>
        <begin position="263"/>
        <end position="301"/>
    </location>
</feature>
<dbReference type="FunFam" id="3.30.160.60:FF:000018">
    <property type="entry name" value="Krueppel-like factor 15"/>
    <property type="match status" value="1"/>
</dbReference>
<dbReference type="AlphaFoldDB" id="A0AAN9A163"/>
<organism evidence="10 11">
    <name type="scientific">Halocaridina rubra</name>
    <name type="common">Hawaiian red shrimp</name>
    <dbReference type="NCBI Taxonomy" id="373956"/>
    <lineage>
        <taxon>Eukaryota</taxon>
        <taxon>Metazoa</taxon>
        <taxon>Ecdysozoa</taxon>
        <taxon>Arthropoda</taxon>
        <taxon>Crustacea</taxon>
        <taxon>Multicrustacea</taxon>
        <taxon>Malacostraca</taxon>
        <taxon>Eumalacostraca</taxon>
        <taxon>Eucarida</taxon>
        <taxon>Decapoda</taxon>
        <taxon>Pleocyemata</taxon>
        <taxon>Caridea</taxon>
        <taxon>Atyoidea</taxon>
        <taxon>Atyidae</taxon>
        <taxon>Halocaridina</taxon>
    </lineage>
</organism>
<keyword evidence="2" id="KW-0479">Metal-binding</keyword>
<dbReference type="PROSITE" id="PS50157">
    <property type="entry name" value="ZINC_FINGER_C2H2_2"/>
    <property type="match status" value="3"/>
</dbReference>
<dbReference type="Gene3D" id="3.30.160.60">
    <property type="entry name" value="Classic Zinc Finger"/>
    <property type="match status" value="3"/>
</dbReference>
<evidence type="ECO:0000313" key="11">
    <source>
        <dbReference type="Proteomes" id="UP001381693"/>
    </source>
</evidence>
<evidence type="ECO:0000256" key="6">
    <source>
        <dbReference type="ARBA" id="ARBA00023242"/>
    </source>
</evidence>
<evidence type="ECO:0000256" key="8">
    <source>
        <dbReference type="SAM" id="MobiDB-lite"/>
    </source>
</evidence>
<comment type="subcellular location">
    <subcellularLocation>
        <location evidence="1">Nucleus</location>
    </subcellularLocation>
</comment>
<feature type="compositionally biased region" description="Polar residues" evidence="8">
    <location>
        <begin position="286"/>
        <end position="301"/>
    </location>
</feature>
<dbReference type="Proteomes" id="UP001381693">
    <property type="component" value="Unassembled WGS sequence"/>
</dbReference>
<accession>A0AAN9A163</accession>
<evidence type="ECO:0000256" key="7">
    <source>
        <dbReference type="PROSITE-ProRule" id="PRU00042"/>
    </source>
</evidence>
<feature type="region of interest" description="Disordered" evidence="8">
    <location>
        <begin position="86"/>
        <end position="133"/>
    </location>
</feature>
<evidence type="ECO:0000259" key="9">
    <source>
        <dbReference type="PROSITE" id="PS50157"/>
    </source>
</evidence>
<dbReference type="Pfam" id="PF00096">
    <property type="entry name" value="zf-C2H2"/>
    <property type="match status" value="3"/>
</dbReference>
<sequence>MKKQIMYKHSLPSNQYGEVKNEDYLPGYNNYNYSSLETQPRLQARPGYSSPDKPNATQGSRANIKEKLQHLEAVQTLLTFSQHEMRLDARSSQPPPFYCPPSPPSSQGGISPMYHPIESDAEESSDHSTLKKRKFSNSDLAKVLMSQTPPHTPYSPPRSPSPAFSGICSRSSTPGSTSGVPVSVIVKAERQQPPIRVGRSQTSPRTLAELKCYDYEQSNYDYPFSCDKNEDVSEDGENTYAHQQYVPPLCINTAQEQIFVHSKDTDREEEEDSGNTLVPVPPQSAPIESSSRNITKPSQSSNKLVAIAPKMPSVIPVKSGTPIILAQVNGSSTVIPVSSPGITHLIVAPQGSSVSSTVLSPLLISPNQTQVGQEDRKKTFKCTFSDCDKTYYKSSHLKSHVRSHTGEKPYQCSWGDCDRRFARSDELSRHKRTHTGEKKFACSTCSAKFMRSDHLSKHMKRHALRRIGIPLAPKVSTLAPAISIIAVPTLPQ</sequence>
<dbReference type="SMART" id="SM00355">
    <property type="entry name" value="ZnF_C2H2"/>
    <property type="match status" value="3"/>
</dbReference>
<keyword evidence="4 7" id="KW-0863">Zinc-finger</keyword>
<evidence type="ECO:0000313" key="10">
    <source>
        <dbReference type="EMBL" id="KAK7070614.1"/>
    </source>
</evidence>
<evidence type="ECO:0000256" key="2">
    <source>
        <dbReference type="ARBA" id="ARBA00022723"/>
    </source>
</evidence>
<keyword evidence="11" id="KW-1185">Reference proteome</keyword>
<feature type="region of interest" description="Disordered" evidence="8">
    <location>
        <begin position="146"/>
        <end position="180"/>
    </location>
</feature>
<feature type="domain" description="C2H2-type" evidence="9">
    <location>
        <begin position="410"/>
        <end position="439"/>
    </location>
</feature>
<comment type="caution">
    <text evidence="10">The sequence shown here is derived from an EMBL/GenBank/DDBJ whole genome shotgun (WGS) entry which is preliminary data.</text>
</comment>
<keyword evidence="3" id="KW-0677">Repeat</keyword>
<dbReference type="GO" id="GO:0008270">
    <property type="term" value="F:zinc ion binding"/>
    <property type="evidence" value="ECO:0007669"/>
    <property type="project" value="UniProtKB-KW"/>
</dbReference>